<reference evidence="5 6" key="1">
    <citation type="journal article" date="2024" name="Proc. Natl. Acad. Sci. U.S.A.">
        <title>The evolutionary genomics of adaptation to stress in wild rhizobium bacteria.</title>
        <authorList>
            <person name="Kehlet-Delgado H."/>
            <person name="Montoya A.P."/>
            <person name="Jensen K.T."/>
            <person name="Wendlandt C.E."/>
            <person name="Dexheimer C."/>
            <person name="Roberts M."/>
            <person name="Torres Martinez L."/>
            <person name="Friesen M.L."/>
            <person name="Griffitts J.S."/>
            <person name="Porter S.S."/>
        </authorList>
    </citation>
    <scope>NUCLEOTIDE SEQUENCE [LARGE SCALE GENOMIC DNA]</scope>
    <source>
        <strain evidence="5 6">M0641</strain>
    </source>
</reference>
<dbReference type="InterPro" id="IPR017080">
    <property type="entry name" value="UCP036990_CBS_BON"/>
</dbReference>
<dbReference type="Pfam" id="PF00571">
    <property type="entry name" value="CBS"/>
    <property type="match status" value="2"/>
</dbReference>
<dbReference type="InterPro" id="IPR051257">
    <property type="entry name" value="Diverse_CBS-Domain"/>
</dbReference>
<evidence type="ECO:0000313" key="6">
    <source>
        <dbReference type="Proteomes" id="UP001433071"/>
    </source>
</evidence>
<dbReference type="Gene3D" id="3.10.580.10">
    <property type="entry name" value="CBS-domain"/>
    <property type="match status" value="1"/>
</dbReference>
<feature type="domain" description="BON" evidence="3">
    <location>
        <begin position="156"/>
        <end position="224"/>
    </location>
</feature>
<evidence type="ECO:0000259" key="3">
    <source>
        <dbReference type="PROSITE" id="PS50914"/>
    </source>
</evidence>
<evidence type="ECO:0000259" key="4">
    <source>
        <dbReference type="PROSITE" id="PS51371"/>
    </source>
</evidence>
<dbReference type="SMART" id="SM00116">
    <property type="entry name" value="CBS"/>
    <property type="match status" value="2"/>
</dbReference>
<evidence type="ECO:0000313" key="5">
    <source>
        <dbReference type="EMBL" id="MER9408233.1"/>
    </source>
</evidence>
<evidence type="ECO:0000256" key="1">
    <source>
        <dbReference type="ARBA" id="ARBA00023122"/>
    </source>
</evidence>
<comment type="caution">
    <text evidence="5">The sequence shown here is derived from an EMBL/GenBank/DDBJ whole genome shotgun (WGS) entry which is preliminary data.</text>
</comment>
<protein>
    <submittedName>
        <fullName evidence="5">CBS domain-containing protein</fullName>
    </submittedName>
</protein>
<sequence length="255" mass="27492">MQAESIMTKPVITTHANATIAEAVELMLSNKVSCLPVANSDGTLIGIVSKSDFLRREELGTQRVRPRWLELDLGPGTTANDYARSNGRIIHQVMTTPVISAPPGASIADIVDLMMQHRINNVPIVDRDRVIGIITRTDLLLVLIRAMPKQGTTPPDDDLIRKAILAELQGQSWSCGGLIDVRVSDGLVELKGAIVDERQRKAAMVAAEKVAGVGQVKDGLLLSRDPFGDGFIAAEKAGTPSRVPLVLLPSHITWT</sequence>
<dbReference type="Proteomes" id="UP001433071">
    <property type="component" value="Unassembled WGS sequence"/>
</dbReference>
<dbReference type="PROSITE" id="PS51371">
    <property type="entry name" value="CBS"/>
    <property type="match status" value="2"/>
</dbReference>
<gene>
    <name evidence="5" type="ORF">NKI36_30005</name>
</gene>
<dbReference type="SUPFAM" id="SSF54631">
    <property type="entry name" value="CBS-domain pair"/>
    <property type="match status" value="1"/>
</dbReference>
<proteinExistence type="predicted"/>
<dbReference type="InterPro" id="IPR007055">
    <property type="entry name" value="BON_dom"/>
</dbReference>
<dbReference type="Pfam" id="PF04972">
    <property type="entry name" value="BON"/>
    <property type="match status" value="1"/>
</dbReference>
<dbReference type="PANTHER" id="PTHR43080:SF26">
    <property type="entry name" value="REGULATORY PROTEIN"/>
    <property type="match status" value="1"/>
</dbReference>
<evidence type="ECO:0000256" key="2">
    <source>
        <dbReference type="PROSITE-ProRule" id="PRU00703"/>
    </source>
</evidence>
<feature type="domain" description="CBS" evidence="4">
    <location>
        <begin position="94"/>
        <end position="149"/>
    </location>
</feature>
<dbReference type="CDD" id="cd04586">
    <property type="entry name" value="CBS_pair_BON_assoc"/>
    <property type="match status" value="1"/>
</dbReference>
<dbReference type="InterPro" id="IPR000644">
    <property type="entry name" value="CBS_dom"/>
</dbReference>
<dbReference type="InterPro" id="IPR046342">
    <property type="entry name" value="CBS_dom_sf"/>
</dbReference>
<feature type="domain" description="CBS" evidence="4">
    <location>
        <begin position="7"/>
        <end position="63"/>
    </location>
</feature>
<organism evidence="5 6">
    <name type="scientific">Mesorhizobium caraganae</name>
    <dbReference type="NCBI Taxonomy" id="483206"/>
    <lineage>
        <taxon>Bacteria</taxon>
        <taxon>Pseudomonadati</taxon>
        <taxon>Pseudomonadota</taxon>
        <taxon>Alphaproteobacteria</taxon>
        <taxon>Hyphomicrobiales</taxon>
        <taxon>Phyllobacteriaceae</taxon>
        <taxon>Mesorhizobium</taxon>
    </lineage>
</organism>
<dbReference type="PANTHER" id="PTHR43080">
    <property type="entry name" value="CBS DOMAIN-CONTAINING PROTEIN CBSX3, MITOCHONDRIAL"/>
    <property type="match status" value="1"/>
</dbReference>
<dbReference type="EMBL" id="JAMYQB010000037">
    <property type="protein sequence ID" value="MER9408233.1"/>
    <property type="molecule type" value="Genomic_DNA"/>
</dbReference>
<accession>A0ABV1Z8B4</accession>
<keyword evidence="1 2" id="KW-0129">CBS domain</keyword>
<keyword evidence="6" id="KW-1185">Reference proteome</keyword>
<dbReference type="PROSITE" id="PS50914">
    <property type="entry name" value="BON"/>
    <property type="match status" value="1"/>
</dbReference>
<dbReference type="RefSeq" id="WP_352562159.1">
    <property type="nucleotide sequence ID" value="NZ_JAMYQB010000037.1"/>
</dbReference>
<dbReference type="PIRSF" id="PIRSF036990">
    <property type="entry name" value="UCP036990_CBS_BON"/>
    <property type="match status" value="1"/>
</dbReference>
<dbReference type="Gene3D" id="3.30.1340.30">
    <property type="match status" value="1"/>
</dbReference>
<name>A0ABV1Z8B4_9HYPH</name>